<dbReference type="InterPro" id="IPR012467">
    <property type="entry name" value="DUF1684"/>
</dbReference>
<accession>A0ABW6CXI8</accession>
<reference evidence="1 2" key="1">
    <citation type="submission" date="2024-03" db="EMBL/GenBank/DDBJ databases">
        <title>Aquirufa genome sequencing.</title>
        <authorList>
            <person name="Pitt A."/>
            <person name="Hahn M.W."/>
        </authorList>
    </citation>
    <scope>NUCLEOTIDE SEQUENCE [LARGE SCALE GENOMIC DNA]</scope>
    <source>
        <strain evidence="1 2">PLAD-142S6K</strain>
    </source>
</reference>
<dbReference type="PANTHER" id="PTHR41913">
    <property type="entry name" value="DUF1684 DOMAIN-CONTAINING PROTEIN"/>
    <property type="match status" value="1"/>
</dbReference>
<evidence type="ECO:0000313" key="2">
    <source>
        <dbReference type="Proteomes" id="UP001598114"/>
    </source>
</evidence>
<protein>
    <submittedName>
        <fullName evidence="1">DUF1684 domain-containing protein</fullName>
    </submittedName>
</protein>
<comment type="caution">
    <text evidence="1">The sequence shown here is derived from an EMBL/GenBank/DDBJ whole genome shotgun (WGS) entry which is preliminary data.</text>
</comment>
<dbReference type="RefSeq" id="WP_377974481.1">
    <property type="nucleotide sequence ID" value="NZ_JBBKYA010000001.1"/>
</dbReference>
<evidence type="ECO:0000313" key="1">
    <source>
        <dbReference type="EMBL" id="MFD3274898.1"/>
    </source>
</evidence>
<dbReference type="EMBL" id="JBBKYA010000001">
    <property type="protein sequence ID" value="MFD3274898.1"/>
    <property type="molecule type" value="Genomic_DNA"/>
</dbReference>
<dbReference type="Proteomes" id="UP001598114">
    <property type="component" value="Unassembled WGS sequence"/>
</dbReference>
<sequence>MIRFSLYSILCFILLGFRSEDSYTRQIQEFRKERINSLKSESGWLNLAGLFWLKDGKNTLGGDEKNDFVFPSEHSDPFLGELVLKDGKVIYQTVSDTMLVFQAGIKVPVISHRSLRWFIIKRGDKFAVRLRDLEGEYLKAFKGIDCFPTDSSYRIVADFIPTKGKMMTIIDVTGRAYQLESPGLLRFKIGKGFYELETSQEGNNLFIVFGDLTNKKQTYGAGRFIDTSLPDAQGKVVLDFNKAYNPPCAFTPFATCPLPTPANKLAVEIRAGEQFHGH</sequence>
<name>A0ABW6CXI8_9BACT</name>
<gene>
    <name evidence="1" type="ORF">SKC38_01500</name>
</gene>
<organism evidence="1 2">
    <name type="scientific">Aquirufa echingensis</name>
    <dbReference type="NCBI Taxonomy" id="3096516"/>
    <lineage>
        <taxon>Bacteria</taxon>
        <taxon>Pseudomonadati</taxon>
        <taxon>Bacteroidota</taxon>
        <taxon>Cytophagia</taxon>
        <taxon>Cytophagales</taxon>
        <taxon>Flectobacillaceae</taxon>
        <taxon>Aquirufa</taxon>
    </lineage>
</organism>
<dbReference type="Pfam" id="PF07920">
    <property type="entry name" value="DUF1684"/>
    <property type="match status" value="1"/>
</dbReference>
<proteinExistence type="predicted"/>
<dbReference type="PANTHER" id="PTHR41913:SF1">
    <property type="entry name" value="DUF1684 DOMAIN-CONTAINING PROTEIN"/>
    <property type="match status" value="1"/>
</dbReference>
<keyword evidence="2" id="KW-1185">Reference proteome</keyword>